<proteinExistence type="inferred from homology"/>
<sequence>MRALLPATLLALTLTACAATPGDGDVPGGRVRVVTTVNMITDLAAQLGGDRVRVTGLMGPGVDPHLYKASAGDVRRLANADLVLYGGLHLEGKMVDILAALNARVPSVAVSEAIPEDRLLTLDGAHDPHVWFDPTLWAYAARATGEALTRVDPAGRSVYEANLKDYLAELQELDAWTAALFRSVPERQRVLVTAHDAFGYLSRRYGVEVRGLQGISTVAEAGGQSVRSLAAFLAERNVRAVFVESTVSPRAVQAVREAARARGHEVEVGGELYADAAGERGTPEGTYLGMVRHNIGTIVEALK</sequence>
<keyword evidence="8" id="KW-1185">Reference proteome</keyword>
<accession>A0ABM8A8L2</accession>
<keyword evidence="3" id="KW-0479">Metal-binding</keyword>
<feature type="signal peptide" evidence="6">
    <location>
        <begin position="1"/>
        <end position="18"/>
    </location>
</feature>
<dbReference type="PRINTS" id="PR00690">
    <property type="entry name" value="ADHESNFAMILY"/>
</dbReference>
<evidence type="ECO:0000313" key="8">
    <source>
        <dbReference type="Proteomes" id="UP001064971"/>
    </source>
</evidence>
<dbReference type="InterPro" id="IPR006128">
    <property type="entry name" value="Lipoprotein_PsaA-like"/>
</dbReference>
<evidence type="ECO:0000256" key="4">
    <source>
        <dbReference type="ARBA" id="ARBA00022729"/>
    </source>
</evidence>
<dbReference type="InterPro" id="IPR006127">
    <property type="entry name" value="ZnuA-like"/>
</dbReference>
<keyword evidence="4 6" id="KW-0732">Signal</keyword>
<dbReference type="PRINTS" id="PR00691">
    <property type="entry name" value="ADHESINB"/>
</dbReference>
<dbReference type="Pfam" id="PF01297">
    <property type="entry name" value="ZnuA"/>
    <property type="match status" value="1"/>
</dbReference>
<evidence type="ECO:0000256" key="6">
    <source>
        <dbReference type="SAM" id="SignalP"/>
    </source>
</evidence>
<dbReference type="PROSITE" id="PS51257">
    <property type="entry name" value="PROKAR_LIPOPROTEIN"/>
    <property type="match status" value="1"/>
</dbReference>
<evidence type="ECO:0000256" key="3">
    <source>
        <dbReference type="ARBA" id="ARBA00022723"/>
    </source>
</evidence>
<evidence type="ECO:0000313" key="7">
    <source>
        <dbReference type="EMBL" id="BDP40069.1"/>
    </source>
</evidence>
<evidence type="ECO:0000256" key="2">
    <source>
        <dbReference type="ARBA" id="ARBA00022448"/>
    </source>
</evidence>
<dbReference type="RefSeq" id="WP_264775961.1">
    <property type="nucleotide sequence ID" value="NZ_AP026560.1"/>
</dbReference>
<reference evidence="7" key="1">
    <citation type="submission" date="2022-07" db="EMBL/GenBank/DDBJ databases">
        <title>Complete Genome Sequence of the Radioresistant Bacterium Deinococcus aetherius ST0316, Isolated from the Air Dust collected in Lower Stratosphere above Japan.</title>
        <authorList>
            <person name="Satoh K."/>
            <person name="Hagiwara K."/>
            <person name="Katsumata K."/>
            <person name="Kubo A."/>
            <person name="Yokobori S."/>
            <person name="Yamagishi A."/>
            <person name="Oono Y."/>
            <person name="Narumi I."/>
        </authorList>
    </citation>
    <scope>NUCLEOTIDE SEQUENCE</scope>
    <source>
        <strain evidence="7">ST0316</strain>
    </source>
</reference>
<gene>
    <name evidence="7" type="primary">troA</name>
    <name evidence="7" type="ORF">DAETH_00380</name>
</gene>
<evidence type="ECO:0000256" key="1">
    <source>
        <dbReference type="ARBA" id="ARBA00004196"/>
    </source>
</evidence>
<dbReference type="SUPFAM" id="SSF53807">
    <property type="entry name" value="Helical backbone' metal receptor"/>
    <property type="match status" value="1"/>
</dbReference>
<comment type="subcellular location">
    <subcellularLocation>
        <location evidence="1">Cell envelope</location>
    </subcellularLocation>
</comment>
<dbReference type="InterPro" id="IPR050492">
    <property type="entry name" value="Bact_metal-bind_prot9"/>
</dbReference>
<comment type="similarity">
    <text evidence="5">Belongs to the bacterial solute-binding protein 9 family.</text>
</comment>
<dbReference type="Proteomes" id="UP001064971">
    <property type="component" value="Chromosome"/>
</dbReference>
<dbReference type="PANTHER" id="PTHR42953:SF1">
    <property type="entry name" value="METAL-BINDING PROTEIN HI_0362-RELATED"/>
    <property type="match status" value="1"/>
</dbReference>
<evidence type="ECO:0000256" key="5">
    <source>
        <dbReference type="RuleBase" id="RU003512"/>
    </source>
</evidence>
<dbReference type="EMBL" id="AP026560">
    <property type="protein sequence ID" value="BDP40069.1"/>
    <property type="molecule type" value="Genomic_DNA"/>
</dbReference>
<feature type="chain" id="PRO_5047001511" evidence="6">
    <location>
        <begin position="19"/>
        <end position="303"/>
    </location>
</feature>
<protein>
    <submittedName>
        <fullName evidence="7">Manganese transporter</fullName>
    </submittedName>
</protein>
<keyword evidence="2 5" id="KW-0813">Transport</keyword>
<dbReference type="PANTHER" id="PTHR42953">
    <property type="entry name" value="HIGH-AFFINITY ZINC UPTAKE SYSTEM PROTEIN ZNUA-RELATED"/>
    <property type="match status" value="1"/>
</dbReference>
<dbReference type="Gene3D" id="3.40.50.1980">
    <property type="entry name" value="Nitrogenase molybdenum iron protein domain"/>
    <property type="match status" value="2"/>
</dbReference>
<name>A0ABM8A8L2_9DEIO</name>
<organism evidence="7 8">
    <name type="scientific">Deinococcus aetherius</name>
    <dbReference type="NCBI Taxonomy" id="200252"/>
    <lineage>
        <taxon>Bacteria</taxon>
        <taxon>Thermotogati</taxon>
        <taxon>Deinococcota</taxon>
        <taxon>Deinococci</taxon>
        <taxon>Deinococcales</taxon>
        <taxon>Deinococcaceae</taxon>
        <taxon>Deinococcus</taxon>
    </lineage>
</organism>
<dbReference type="InterPro" id="IPR006129">
    <property type="entry name" value="AdhesinB"/>
</dbReference>